<accession>W3XIV8</accession>
<dbReference type="RefSeq" id="XP_007829958.1">
    <property type="nucleotide sequence ID" value="XM_007831767.1"/>
</dbReference>
<dbReference type="GeneID" id="19268199"/>
<reference evidence="2" key="1">
    <citation type="journal article" date="2015" name="BMC Genomics">
        <title>Genomic and transcriptomic analysis of the endophytic fungus Pestalotiopsis fici reveals its lifestyle and high potential for synthesis of natural products.</title>
        <authorList>
            <person name="Wang X."/>
            <person name="Zhang X."/>
            <person name="Liu L."/>
            <person name="Xiang M."/>
            <person name="Wang W."/>
            <person name="Sun X."/>
            <person name="Che Y."/>
            <person name="Guo L."/>
            <person name="Liu G."/>
            <person name="Guo L."/>
            <person name="Wang C."/>
            <person name="Yin W.B."/>
            <person name="Stadler M."/>
            <person name="Zhang X."/>
            <person name="Liu X."/>
        </authorList>
    </citation>
    <scope>NUCLEOTIDE SEQUENCE [LARGE SCALE GENOMIC DNA]</scope>
    <source>
        <strain evidence="2">W106-1 / CGMCC3.15140</strain>
    </source>
</reference>
<protein>
    <submittedName>
        <fullName evidence="1">Uncharacterized protein</fullName>
    </submittedName>
</protein>
<dbReference type="OrthoDB" id="3546279at2759"/>
<dbReference type="KEGG" id="pfy:PFICI_03186"/>
<name>W3XIV8_PESFW</name>
<evidence type="ECO:0000313" key="2">
    <source>
        <dbReference type="Proteomes" id="UP000030651"/>
    </source>
</evidence>
<dbReference type="InParanoid" id="W3XIV8"/>
<dbReference type="Proteomes" id="UP000030651">
    <property type="component" value="Unassembled WGS sequence"/>
</dbReference>
<sequence>MSHLKLYVDHRKNLTQPSFDDTIWDMVGDLDEMAALKDSPTWAAEAYRNAIASLKEWVRETDSRPRSWAHFFRWPGVVSNDYVQLLAARDDTALTIFVYWCMIMNRSPKRWFMEDWACRDSSAAIQAMRDSSSHVLALPREAINVWRQSKTCGR</sequence>
<organism evidence="1 2">
    <name type="scientific">Pestalotiopsis fici (strain W106-1 / CGMCC3.15140)</name>
    <dbReference type="NCBI Taxonomy" id="1229662"/>
    <lineage>
        <taxon>Eukaryota</taxon>
        <taxon>Fungi</taxon>
        <taxon>Dikarya</taxon>
        <taxon>Ascomycota</taxon>
        <taxon>Pezizomycotina</taxon>
        <taxon>Sordariomycetes</taxon>
        <taxon>Xylariomycetidae</taxon>
        <taxon>Amphisphaeriales</taxon>
        <taxon>Sporocadaceae</taxon>
        <taxon>Pestalotiopsis</taxon>
    </lineage>
</organism>
<dbReference type="GO" id="GO:0001228">
    <property type="term" value="F:DNA-binding transcription activator activity, RNA polymerase II-specific"/>
    <property type="evidence" value="ECO:0007669"/>
    <property type="project" value="TreeGrafter"/>
</dbReference>
<dbReference type="HOGENOM" id="CLU_1704853_0_0_1"/>
<gene>
    <name evidence="1" type="ORF">PFICI_03186</name>
</gene>
<proteinExistence type="predicted"/>
<dbReference type="EMBL" id="KI912110">
    <property type="protein sequence ID" value="ETS85161.1"/>
    <property type="molecule type" value="Genomic_DNA"/>
</dbReference>
<dbReference type="PANTHER" id="PTHR47784">
    <property type="entry name" value="STEROL UPTAKE CONTROL PROTEIN 2"/>
    <property type="match status" value="1"/>
</dbReference>
<evidence type="ECO:0000313" key="1">
    <source>
        <dbReference type="EMBL" id="ETS85161.1"/>
    </source>
</evidence>
<keyword evidence="2" id="KW-1185">Reference proteome</keyword>
<dbReference type="PANTHER" id="PTHR47784:SF5">
    <property type="entry name" value="STEROL UPTAKE CONTROL PROTEIN 2"/>
    <property type="match status" value="1"/>
</dbReference>
<dbReference type="AlphaFoldDB" id="W3XIV8"/>
<dbReference type="InterPro" id="IPR053157">
    <property type="entry name" value="Sterol_Uptake_Regulator"/>
</dbReference>